<sequence length="185" mass="21103">MEQTVTAAVHEAVTAASEAVGQAGNEEEVDSSLTWVDVVAKGRRKKMKQKQKKLLIIKSNDDENATAKKDEVGRALDDVQILDSRFTKAVKARIVYKQCVMVRQAIRHGKPKYVRDMLTDFRTDSDIILRHNDDVYRLMEPRFYKEAGRRAFVNCAPRLYNALPANVKMAETVDVFKKRLKTFGK</sequence>
<dbReference type="AlphaFoldDB" id="A0AAE1EYQ7"/>
<reference evidence="1" key="1">
    <citation type="submission" date="2023-10" db="EMBL/GenBank/DDBJ databases">
        <title>Genome assemblies of two species of porcelain crab, Petrolisthes cinctipes and Petrolisthes manimaculis (Anomura: Porcellanidae).</title>
        <authorList>
            <person name="Angst P."/>
        </authorList>
    </citation>
    <scope>NUCLEOTIDE SEQUENCE</scope>
    <source>
        <strain evidence="1">PB745_01</strain>
        <tissue evidence="1">Gill</tissue>
    </source>
</reference>
<comment type="caution">
    <text evidence="1">The sequence shown here is derived from an EMBL/GenBank/DDBJ whole genome shotgun (WGS) entry which is preliminary data.</text>
</comment>
<protein>
    <submittedName>
        <fullName evidence="1">Uncharacterized protein</fullName>
    </submittedName>
</protein>
<evidence type="ECO:0000313" key="1">
    <source>
        <dbReference type="EMBL" id="KAK3863771.1"/>
    </source>
</evidence>
<dbReference type="EMBL" id="JAWQEG010003940">
    <property type="protein sequence ID" value="KAK3863771.1"/>
    <property type="molecule type" value="Genomic_DNA"/>
</dbReference>
<name>A0AAE1EYQ7_PETCI</name>
<evidence type="ECO:0000313" key="2">
    <source>
        <dbReference type="Proteomes" id="UP001286313"/>
    </source>
</evidence>
<accession>A0AAE1EYQ7</accession>
<dbReference type="Proteomes" id="UP001286313">
    <property type="component" value="Unassembled WGS sequence"/>
</dbReference>
<gene>
    <name evidence="1" type="ORF">Pcinc_030493</name>
</gene>
<organism evidence="1 2">
    <name type="scientific">Petrolisthes cinctipes</name>
    <name type="common">Flat porcelain crab</name>
    <dbReference type="NCBI Taxonomy" id="88211"/>
    <lineage>
        <taxon>Eukaryota</taxon>
        <taxon>Metazoa</taxon>
        <taxon>Ecdysozoa</taxon>
        <taxon>Arthropoda</taxon>
        <taxon>Crustacea</taxon>
        <taxon>Multicrustacea</taxon>
        <taxon>Malacostraca</taxon>
        <taxon>Eumalacostraca</taxon>
        <taxon>Eucarida</taxon>
        <taxon>Decapoda</taxon>
        <taxon>Pleocyemata</taxon>
        <taxon>Anomura</taxon>
        <taxon>Galatheoidea</taxon>
        <taxon>Porcellanidae</taxon>
        <taxon>Petrolisthes</taxon>
    </lineage>
</organism>
<proteinExistence type="predicted"/>
<keyword evidence="2" id="KW-1185">Reference proteome</keyword>